<dbReference type="SUPFAM" id="SSF52009">
    <property type="entry name" value="Phosphohistidine domain"/>
    <property type="match status" value="1"/>
</dbReference>
<dbReference type="Pfam" id="PF00391">
    <property type="entry name" value="PEP-utilizers"/>
    <property type="match status" value="1"/>
</dbReference>
<dbReference type="Pfam" id="PF01326">
    <property type="entry name" value="PPDK_N"/>
    <property type="match status" value="2"/>
</dbReference>
<dbReference type="InterPro" id="IPR002192">
    <property type="entry name" value="PPDK_AMP/ATP-bd"/>
</dbReference>
<dbReference type="SUPFAM" id="SSF56059">
    <property type="entry name" value="Glutathione synthetase ATP-binding domain-like"/>
    <property type="match status" value="1"/>
</dbReference>
<evidence type="ECO:0000259" key="2">
    <source>
        <dbReference type="Pfam" id="PF01326"/>
    </source>
</evidence>
<reference evidence="3 4" key="1">
    <citation type="journal article" date="2021" name="bioRxiv">
        <title>Unraveling nitrogen, sulfur and carbon metabolic pathways and microbial community transcriptional responses to substrate deprivation and toxicity stresses in a bioreactor mimicking anoxic brackish coastal sediment conditions.</title>
        <authorList>
            <person name="Martins P.D."/>
            <person name="Echeveste M.J."/>
            <person name="Arshad A."/>
            <person name="Kurth J."/>
            <person name="Ouboter H."/>
            <person name="Jetten M.S.M."/>
            <person name="Welte C.U."/>
        </authorList>
    </citation>
    <scope>NUCLEOTIDE SEQUENCE [LARGE SCALE GENOMIC DNA]</scope>
    <source>
        <strain evidence="3">MAG_38</strain>
    </source>
</reference>
<gene>
    <name evidence="3" type="ORF">K8G79_00365</name>
</gene>
<dbReference type="EMBL" id="JAIOIU010000009">
    <property type="protein sequence ID" value="MBZ0158598.1"/>
    <property type="molecule type" value="Genomic_DNA"/>
</dbReference>
<dbReference type="Gene3D" id="3.50.30.10">
    <property type="entry name" value="Phosphohistidine domain"/>
    <property type="match status" value="1"/>
</dbReference>
<evidence type="ECO:0000313" key="3">
    <source>
        <dbReference type="EMBL" id="MBZ0158598.1"/>
    </source>
</evidence>
<accession>A0AAJ1AFV1</accession>
<evidence type="ECO:0000259" key="1">
    <source>
        <dbReference type="Pfam" id="PF00391"/>
    </source>
</evidence>
<feature type="domain" description="Pyruvate phosphate dikinase AMP/ATP-binding" evidence="2">
    <location>
        <begin position="52"/>
        <end position="215"/>
    </location>
</feature>
<feature type="domain" description="Pyruvate phosphate dikinase AMP/ATP-binding" evidence="2">
    <location>
        <begin position="218"/>
        <end position="273"/>
    </location>
</feature>
<organism evidence="3 4">
    <name type="scientific">Candidatus Methylomirabilis tolerans</name>
    <dbReference type="NCBI Taxonomy" id="3123416"/>
    <lineage>
        <taxon>Bacteria</taxon>
        <taxon>Candidatus Methylomirabilota</taxon>
        <taxon>Candidatus Methylomirabilia</taxon>
        <taxon>Candidatus Methylomirabilales</taxon>
        <taxon>Candidatus Methylomirabilaceae</taxon>
        <taxon>Candidatus Methylomirabilis</taxon>
    </lineage>
</organism>
<evidence type="ECO:0000313" key="4">
    <source>
        <dbReference type="Proteomes" id="UP001197609"/>
    </source>
</evidence>
<dbReference type="Gene3D" id="3.30.470.20">
    <property type="entry name" value="ATP-grasp fold, B domain"/>
    <property type="match status" value="2"/>
</dbReference>
<dbReference type="GO" id="GO:0016301">
    <property type="term" value="F:kinase activity"/>
    <property type="evidence" value="ECO:0007669"/>
    <property type="project" value="InterPro"/>
</dbReference>
<feature type="domain" description="PEP-utilising enzyme mobile" evidence="1">
    <location>
        <begin position="773"/>
        <end position="840"/>
    </location>
</feature>
<protein>
    <recommendedName>
        <fullName evidence="5">Phosphoenolpyruvate synthase</fullName>
    </recommendedName>
</protein>
<dbReference type="InterPro" id="IPR036637">
    <property type="entry name" value="Phosphohistidine_dom_sf"/>
</dbReference>
<dbReference type="PANTHER" id="PTHR43615:SF1">
    <property type="entry name" value="PPDK_N DOMAIN-CONTAINING PROTEIN"/>
    <property type="match status" value="1"/>
</dbReference>
<name>A0AAJ1AFV1_9BACT</name>
<sequence>MTEQFYIIDLQDVREGDLARVGRKALHLGLMMRVGFPVPRGFVIPTDACEEAIRSSGEQIELDEPLRAAIIAAYRARGFQRVAVRSSATLEDLRHASFAGIYTTRINVASDAELIQAVVECIRSLQAPPTALYRQQVGLEENGCGPGMAVVVQEMVDAEVSGVIYTLNPVTFSRDECVINSVFGLGEPLVSGRVPGDTFRVNREGRVLEARIGEHGTTLTPAQLRDLVDAGKALEAFFGRPQDIEFAIAGRQKHILQTRPISAMSDSLERKAVRYRQTEIERLRRRIAGLRRKGTLTCGEAVYSDGNIAEILPTPTPMSFGIFTAIFSDEGGIQLGRRRLGYTLGDETSEGLFELICGHPYFNLELDAKTFQVDFPLDITAYLNRVKAEPHLAHYPELGLYQQELTLDEAVRRFGPDEGRKYHDRFLEFLSGMMRWGEASYTQFSDAIEPGLQRYLARERSVALTDLSSEEIVVKVWGYLDHLKQYTAVHFVIAARLGFFFTERVKRQLQVWFGPEADGLIEKLLHGLERSKIGQEGIDLARLAQQEMLREEFLATYGHLAPNELEIAMPRMADDPQSLDRLLRKAAAATHHPAAESLQQVERRERAEAEVRSRMARLGASRLDIQTLFAELTYAQRYLPLRESIKFYLAAEYAFMRRALIVLSQQLDLEPEEIFYLFPGELSELLGDLKSAREKMRVRREEREIALLFSKRKWMPRVIFESSLEEIGRPPRLEASQEFEAVPVSSGEAVGIVRIIDPDRLDALSNGNGCHAHDVIVVPAVSLGMFPHIMGAAGLVMETGGILAHGACLARESGVPAVILENASLLLPDRSRVRIDGSSGKVSLLTCPVSPGGS</sequence>
<dbReference type="PANTHER" id="PTHR43615">
    <property type="entry name" value="PHOSPHOENOLPYRUVATE SYNTHASE-RELATED"/>
    <property type="match status" value="1"/>
</dbReference>
<dbReference type="GO" id="GO:0005524">
    <property type="term" value="F:ATP binding"/>
    <property type="evidence" value="ECO:0007669"/>
    <property type="project" value="InterPro"/>
</dbReference>
<evidence type="ECO:0008006" key="5">
    <source>
        <dbReference type="Google" id="ProtNLM"/>
    </source>
</evidence>
<dbReference type="InterPro" id="IPR051549">
    <property type="entry name" value="PEP_Utilizing_Enz"/>
</dbReference>
<dbReference type="AlphaFoldDB" id="A0AAJ1AFV1"/>
<dbReference type="InterPro" id="IPR013815">
    <property type="entry name" value="ATP_grasp_subdomain_1"/>
</dbReference>
<dbReference type="Gene3D" id="3.30.1490.20">
    <property type="entry name" value="ATP-grasp fold, A domain"/>
    <property type="match status" value="1"/>
</dbReference>
<proteinExistence type="predicted"/>
<dbReference type="InterPro" id="IPR008279">
    <property type="entry name" value="PEP-util_enz_mobile_dom"/>
</dbReference>
<dbReference type="Proteomes" id="UP001197609">
    <property type="component" value="Unassembled WGS sequence"/>
</dbReference>
<comment type="caution">
    <text evidence="3">The sequence shown here is derived from an EMBL/GenBank/DDBJ whole genome shotgun (WGS) entry which is preliminary data.</text>
</comment>